<dbReference type="RefSeq" id="WP_153441871.1">
    <property type="nucleotide sequence ID" value="NZ_JACIGA010000014.1"/>
</dbReference>
<gene>
    <name evidence="1" type="ORF">GHK62_25850</name>
</gene>
<reference evidence="1 2" key="1">
    <citation type="journal article" date="2013" name="Genome Biol.">
        <title>Comparative genomics of the core and accessory genomes of 48 Sinorhizobium strains comprising five genospecies.</title>
        <authorList>
            <person name="Sugawara M."/>
            <person name="Epstein B."/>
            <person name="Badgley B.D."/>
            <person name="Unno T."/>
            <person name="Xu L."/>
            <person name="Reese J."/>
            <person name="Gyaneshwar P."/>
            <person name="Denny R."/>
            <person name="Mudge J."/>
            <person name="Bharti A.K."/>
            <person name="Farmer A.D."/>
            <person name="May G.D."/>
            <person name="Woodward J.E."/>
            <person name="Medigue C."/>
            <person name="Vallenet D."/>
            <person name="Lajus A."/>
            <person name="Rouy Z."/>
            <person name="Martinez-Vaz B."/>
            <person name="Tiffin P."/>
            <person name="Young N.D."/>
            <person name="Sadowsky M.J."/>
        </authorList>
    </citation>
    <scope>NUCLEOTIDE SEQUENCE [LARGE SCALE GENOMIC DNA]</scope>
    <source>
        <strain evidence="1 2">USDA4894</strain>
    </source>
</reference>
<name>A0A6N7LLB5_SINTE</name>
<protein>
    <submittedName>
        <fullName evidence="1">Aminotransferase class III-fold pyridoxal phosphate-dependent enzyme</fullName>
    </submittedName>
</protein>
<dbReference type="EMBL" id="WITC01000115">
    <property type="protein sequence ID" value="MQX18039.1"/>
    <property type="molecule type" value="Genomic_DNA"/>
</dbReference>
<keyword evidence="2" id="KW-1185">Reference proteome</keyword>
<keyword evidence="1" id="KW-0032">Aminotransferase</keyword>
<evidence type="ECO:0000313" key="1">
    <source>
        <dbReference type="EMBL" id="MQX18039.1"/>
    </source>
</evidence>
<organism evidence="1 2">
    <name type="scientific">Sinorhizobium terangae</name>
    <dbReference type="NCBI Taxonomy" id="110322"/>
    <lineage>
        <taxon>Bacteria</taxon>
        <taxon>Pseudomonadati</taxon>
        <taxon>Pseudomonadota</taxon>
        <taxon>Alphaproteobacteria</taxon>
        <taxon>Hyphomicrobiales</taxon>
        <taxon>Rhizobiaceae</taxon>
        <taxon>Sinorhizobium/Ensifer group</taxon>
        <taxon>Sinorhizobium</taxon>
    </lineage>
</organism>
<dbReference type="Gene3D" id="3.40.640.10">
    <property type="entry name" value="Type I PLP-dependent aspartate aminotransferase-like (Major domain)"/>
    <property type="match status" value="1"/>
</dbReference>
<proteinExistence type="predicted"/>
<dbReference type="InterPro" id="IPR015421">
    <property type="entry name" value="PyrdxlP-dep_Trfase_major"/>
</dbReference>
<sequence length="95" mass="10969">MTNRRSNPMFGCQYYGFQADIMVLSKQITSTYQPLAAIVVSDVINDIHTANNGRIGSYAHSFTRFRPPLRWKIWLSSERQLVDHAKVWAHACRRA</sequence>
<dbReference type="SUPFAM" id="SSF53383">
    <property type="entry name" value="PLP-dependent transferases"/>
    <property type="match status" value="1"/>
</dbReference>
<accession>A0A6N7LLB5</accession>
<keyword evidence="1" id="KW-0808">Transferase</keyword>
<evidence type="ECO:0000313" key="2">
    <source>
        <dbReference type="Proteomes" id="UP000439983"/>
    </source>
</evidence>
<comment type="caution">
    <text evidence="1">The sequence shown here is derived from an EMBL/GenBank/DDBJ whole genome shotgun (WGS) entry which is preliminary data.</text>
</comment>
<dbReference type="GO" id="GO:0008483">
    <property type="term" value="F:transaminase activity"/>
    <property type="evidence" value="ECO:0007669"/>
    <property type="project" value="UniProtKB-KW"/>
</dbReference>
<dbReference type="Proteomes" id="UP000439983">
    <property type="component" value="Unassembled WGS sequence"/>
</dbReference>
<dbReference type="AlphaFoldDB" id="A0A6N7LLB5"/>
<dbReference type="InterPro" id="IPR015424">
    <property type="entry name" value="PyrdxlP-dep_Trfase"/>
</dbReference>